<organism evidence="2 3">
    <name type="scientific">Mycolicibacterium fortuitum</name>
    <name type="common">Mycobacterium fortuitum</name>
    <dbReference type="NCBI Taxonomy" id="1766"/>
    <lineage>
        <taxon>Bacteria</taxon>
        <taxon>Bacillati</taxon>
        <taxon>Actinomycetota</taxon>
        <taxon>Actinomycetes</taxon>
        <taxon>Mycobacteriales</taxon>
        <taxon>Mycobacteriaceae</taxon>
        <taxon>Mycolicibacterium</taxon>
    </lineage>
</organism>
<dbReference type="Proteomes" id="UP000187001">
    <property type="component" value="Unassembled WGS sequence"/>
</dbReference>
<dbReference type="AlphaFoldDB" id="A0ABD6QC07"/>
<accession>A0ABD6QC07</accession>
<proteinExistence type="predicted"/>
<feature type="transmembrane region" description="Helical" evidence="1">
    <location>
        <begin position="238"/>
        <end position="257"/>
    </location>
</feature>
<dbReference type="EMBL" id="MBER01000190">
    <property type="protein sequence ID" value="OMC32167.1"/>
    <property type="molecule type" value="Genomic_DNA"/>
</dbReference>
<comment type="caution">
    <text evidence="2">The sequence shown here is derived from an EMBL/GenBank/DDBJ whole genome shotgun (WGS) entry which is preliminary data.</text>
</comment>
<evidence type="ECO:0000256" key="1">
    <source>
        <dbReference type="SAM" id="Phobius"/>
    </source>
</evidence>
<evidence type="ECO:0000313" key="3">
    <source>
        <dbReference type="Proteomes" id="UP000187001"/>
    </source>
</evidence>
<sequence>MDMTALTTQPPAAGDRPALALALAGAEPTAARSHPTGFPRREKFRQRPLSVWREVARGRLADLQVDLDGLQADHRDDPRYLDARRRLKEAVQIVNAPRGLRGLLNGAAVEATWLRIHAVDVAVVRLAAPGIVRARLPEIVSTGKELLGDNHESVATMREILGHPKWTEHDREALARSAKAVLAASDSESMRLRSFRNILLGATAVLALLALCFGVVGAFRPDTFGLVTNGTSTPRTDIAIAELLGLVSASLVGAVAIRRIKGTSTAYAVPMASLLLKLPTGALTAVAGLLMVKAGIAGDGVSVTTNAHVVGYSLLFGASQQGITGMVDRQAQTLLNNISSKDNA</sequence>
<protein>
    <submittedName>
        <fullName evidence="2">Uncharacterized protein</fullName>
    </submittedName>
</protein>
<keyword evidence="1" id="KW-0812">Transmembrane</keyword>
<reference evidence="2 3" key="1">
    <citation type="submission" date="2016-07" db="EMBL/GenBank/DDBJ databases">
        <authorList>
            <person name="Sutton G."/>
            <person name="Brinkac L."/>
            <person name="Sanka R."/>
            <person name="Adams M."/>
            <person name="Lau E."/>
            <person name="Kumar A."/>
            <person name="Macaden R."/>
        </authorList>
    </citation>
    <scope>NUCLEOTIDE SEQUENCE [LARGE SCALE GENOMIC DNA]</scope>
    <source>
        <strain evidence="2 3">GA-0871</strain>
    </source>
</reference>
<evidence type="ECO:0000313" key="2">
    <source>
        <dbReference type="EMBL" id="OMC32167.1"/>
    </source>
</evidence>
<keyword evidence="1" id="KW-1133">Transmembrane helix</keyword>
<feature type="transmembrane region" description="Helical" evidence="1">
    <location>
        <begin position="198"/>
        <end position="218"/>
    </location>
</feature>
<gene>
    <name evidence="2" type="ORF">A5742_16195</name>
</gene>
<name>A0ABD6QC07_MYCFO</name>
<keyword evidence="1" id="KW-0472">Membrane</keyword>